<feature type="compositionally biased region" description="Basic and acidic residues" evidence="9">
    <location>
        <begin position="330"/>
        <end position="340"/>
    </location>
</feature>
<protein>
    <recommendedName>
        <fullName evidence="11">Phospholipid/glycerol acyltransferase domain-containing protein</fullName>
    </recommendedName>
</protein>
<reference evidence="12 13" key="1">
    <citation type="submission" date="2019-07" db="EMBL/GenBank/DDBJ databases">
        <title>Genomics analysis of Aphanomyces spp. identifies a new class of oomycete effector associated with host adaptation.</title>
        <authorList>
            <person name="Gaulin E."/>
        </authorList>
    </citation>
    <scope>NUCLEOTIDE SEQUENCE [LARGE SCALE GENOMIC DNA]</scope>
    <source>
        <strain evidence="12 13">ATCC 201684</strain>
    </source>
</reference>
<evidence type="ECO:0000256" key="3">
    <source>
        <dbReference type="ARBA" id="ARBA00022679"/>
    </source>
</evidence>
<evidence type="ECO:0000256" key="1">
    <source>
        <dbReference type="ARBA" id="ARBA00004370"/>
    </source>
</evidence>
<evidence type="ECO:0000256" key="6">
    <source>
        <dbReference type="ARBA" id="ARBA00023098"/>
    </source>
</evidence>
<organism evidence="12 13">
    <name type="scientific">Aphanomyces euteiches</name>
    <dbReference type="NCBI Taxonomy" id="100861"/>
    <lineage>
        <taxon>Eukaryota</taxon>
        <taxon>Sar</taxon>
        <taxon>Stramenopiles</taxon>
        <taxon>Oomycota</taxon>
        <taxon>Saprolegniomycetes</taxon>
        <taxon>Saprolegniales</taxon>
        <taxon>Verrucalvaceae</taxon>
        <taxon>Aphanomyces</taxon>
    </lineage>
</organism>
<comment type="subcellular location">
    <subcellularLocation>
        <location evidence="1">Membrane</location>
    </subcellularLocation>
</comment>
<evidence type="ECO:0000256" key="9">
    <source>
        <dbReference type="SAM" id="MobiDB-lite"/>
    </source>
</evidence>
<dbReference type="GO" id="GO:0006629">
    <property type="term" value="P:lipid metabolic process"/>
    <property type="evidence" value="ECO:0007669"/>
    <property type="project" value="UniProtKB-KW"/>
</dbReference>
<evidence type="ECO:0000256" key="5">
    <source>
        <dbReference type="ARBA" id="ARBA00022989"/>
    </source>
</evidence>
<dbReference type="AlphaFoldDB" id="A0A6G0WAM2"/>
<dbReference type="InterPro" id="IPR002123">
    <property type="entry name" value="Plipid/glycerol_acylTrfase"/>
</dbReference>
<keyword evidence="4 10" id="KW-0812">Transmembrane</keyword>
<evidence type="ECO:0000256" key="10">
    <source>
        <dbReference type="SAM" id="Phobius"/>
    </source>
</evidence>
<dbReference type="Pfam" id="PF01553">
    <property type="entry name" value="Acyltransferase"/>
    <property type="match status" value="1"/>
</dbReference>
<dbReference type="GO" id="GO:0016020">
    <property type="term" value="C:membrane"/>
    <property type="evidence" value="ECO:0007669"/>
    <property type="project" value="UniProtKB-SubCell"/>
</dbReference>
<dbReference type="SMART" id="SM00563">
    <property type="entry name" value="PlsC"/>
    <property type="match status" value="1"/>
</dbReference>
<feature type="transmembrane region" description="Helical" evidence="10">
    <location>
        <begin position="79"/>
        <end position="96"/>
    </location>
</feature>
<gene>
    <name evidence="12" type="ORF">Ae201684_016894</name>
</gene>
<evidence type="ECO:0000256" key="8">
    <source>
        <dbReference type="ARBA" id="ARBA00023315"/>
    </source>
</evidence>
<accession>A0A6G0WAM2</accession>
<feature type="region of interest" description="Disordered" evidence="9">
    <location>
        <begin position="320"/>
        <end position="340"/>
    </location>
</feature>
<evidence type="ECO:0000259" key="11">
    <source>
        <dbReference type="SMART" id="SM00563"/>
    </source>
</evidence>
<keyword evidence="6" id="KW-0443">Lipid metabolism</keyword>
<name>A0A6G0WAM2_9STRA</name>
<dbReference type="SUPFAM" id="SSF69593">
    <property type="entry name" value="Glycerol-3-phosphate (1)-acyltransferase"/>
    <property type="match status" value="1"/>
</dbReference>
<dbReference type="PANTHER" id="PTHR23063">
    <property type="entry name" value="PHOSPHOLIPID ACYLTRANSFERASE"/>
    <property type="match status" value="1"/>
</dbReference>
<dbReference type="Proteomes" id="UP000481153">
    <property type="component" value="Unassembled WGS sequence"/>
</dbReference>
<sequence>MEKYSRWSDLTTGINPFVAPPHQLPSNIVLRWTQILFGGILALLRWILLAPLLLVLAILHLMSTILAFMPFVGRLFERTIDLLVVGSILVVATVFIKDEPANARRLGLLAPGSKPPALSGVKAGDVIVCNHTSVFDVIYMAYRYSPTFVYPSAADASKGLVHSYGLFQALGQAMAPPLDQLSSPVKLQDVVRRASKPVVVFAEGTRSNGKGVLRFLPVLDTLPEETRIHVVAIKFEFKAISPTHTCGSALWHLCRLFSHAYHTMKVTTLPAEFVSSASASATTIPSLLASMLRTKCVDLSTDDFISFNKYWSHVQGGGRDPASAFTTRKAPHEHAQWKTN</sequence>
<evidence type="ECO:0000313" key="12">
    <source>
        <dbReference type="EMBL" id="KAF0724414.1"/>
    </source>
</evidence>
<keyword evidence="7 10" id="KW-0472">Membrane</keyword>
<dbReference type="VEuPathDB" id="FungiDB:AeMF1_014835"/>
<dbReference type="PANTHER" id="PTHR23063:SF60">
    <property type="entry name" value="LYSOPHOSPHATIDIC ACID:OLEOYL-COA ACYLTRANSFERASE 1"/>
    <property type="match status" value="1"/>
</dbReference>
<keyword evidence="3" id="KW-0808">Transferase</keyword>
<evidence type="ECO:0000256" key="2">
    <source>
        <dbReference type="ARBA" id="ARBA00008655"/>
    </source>
</evidence>
<evidence type="ECO:0000256" key="4">
    <source>
        <dbReference type="ARBA" id="ARBA00022692"/>
    </source>
</evidence>
<dbReference type="GO" id="GO:0016746">
    <property type="term" value="F:acyltransferase activity"/>
    <property type="evidence" value="ECO:0007669"/>
    <property type="project" value="UniProtKB-KW"/>
</dbReference>
<keyword evidence="5 10" id="KW-1133">Transmembrane helix</keyword>
<keyword evidence="8" id="KW-0012">Acyltransferase</keyword>
<dbReference type="EMBL" id="VJMJ01000271">
    <property type="protein sequence ID" value="KAF0724414.1"/>
    <property type="molecule type" value="Genomic_DNA"/>
</dbReference>
<keyword evidence="13" id="KW-1185">Reference proteome</keyword>
<evidence type="ECO:0000256" key="7">
    <source>
        <dbReference type="ARBA" id="ARBA00023136"/>
    </source>
</evidence>
<feature type="transmembrane region" description="Helical" evidence="10">
    <location>
        <begin position="29"/>
        <end position="48"/>
    </location>
</feature>
<comment type="similarity">
    <text evidence="2">Belongs to the 1-acyl-sn-glycerol-3-phosphate acyltransferase family.</text>
</comment>
<comment type="caution">
    <text evidence="12">The sequence shown here is derived from an EMBL/GenBank/DDBJ whole genome shotgun (WGS) entry which is preliminary data.</text>
</comment>
<evidence type="ECO:0000313" key="13">
    <source>
        <dbReference type="Proteomes" id="UP000481153"/>
    </source>
</evidence>
<feature type="domain" description="Phospholipid/glycerol acyltransferase" evidence="11">
    <location>
        <begin position="125"/>
        <end position="238"/>
    </location>
</feature>
<proteinExistence type="inferred from homology"/>